<keyword evidence="1 6" id="KW-0732">Signal</keyword>
<name>A0A1G5N3H3_AFIMA</name>
<dbReference type="InterPro" id="IPR039565">
    <property type="entry name" value="BamD-like"/>
</dbReference>
<evidence type="ECO:0000313" key="8">
    <source>
        <dbReference type="EMBL" id="SCZ31987.1"/>
    </source>
</evidence>
<comment type="function">
    <text evidence="6">Part of the outer membrane protein assembly complex, which is involved in assembly and insertion of beta-barrel proteins into the outer membrane.</text>
</comment>
<keyword evidence="3" id="KW-0564">Palmitate</keyword>
<dbReference type="SUPFAM" id="SSF48452">
    <property type="entry name" value="TPR-like"/>
    <property type="match status" value="1"/>
</dbReference>
<dbReference type="InterPro" id="IPR017689">
    <property type="entry name" value="BamD"/>
</dbReference>
<protein>
    <recommendedName>
        <fullName evidence="6">Outer membrane protein assembly factor BamD</fullName>
    </recommendedName>
</protein>
<evidence type="ECO:0000256" key="5">
    <source>
        <dbReference type="ARBA" id="ARBA00023288"/>
    </source>
</evidence>
<dbReference type="CDD" id="cd15830">
    <property type="entry name" value="BamD"/>
    <property type="match status" value="1"/>
</dbReference>
<feature type="signal peptide" evidence="6">
    <location>
        <begin position="1"/>
        <end position="28"/>
    </location>
</feature>
<dbReference type="AlphaFoldDB" id="A0A1G5N3H3"/>
<evidence type="ECO:0000313" key="9">
    <source>
        <dbReference type="Proteomes" id="UP000199347"/>
    </source>
</evidence>
<reference evidence="8 9" key="1">
    <citation type="submission" date="2016-10" db="EMBL/GenBank/DDBJ databases">
        <authorList>
            <person name="de Groot N.N."/>
        </authorList>
    </citation>
    <scope>NUCLEOTIDE SEQUENCE [LARGE SCALE GENOMIC DNA]</scope>
    <source>
        <strain evidence="8 9">DSM 2698</strain>
    </source>
</reference>
<keyword evidence="5" id="KW-0449">Lipoprotein</keyword>
<proteinExistence type="inferred from homology"/>
<evidence type="ECO:0000259" key="7">
    <source>
        <dbReference type="Pfam" id="PF13525"/>
    </source>
</evidence>
<dbReference type="GO" id="GO:0043165">
    <property type="term" value="P:Gram-negative-bacterium-type cell outer membrane assembly"/>
    <property type="evidence" value="ECO:0007669"/>
    <property type="project" value="UniProtKB-UniRule"/>
</dbReference>
<feature type="chain" id="PRO_5011802400" description="Outer membrane protein assembly factor BamD" evidence="6">
    <location>
        <begin position="29"/>
        <end position="286"/>
    </location>
</feature>
<keyword evidence="9" id="KW-1185">Reference proteome</keyword>
<dbReference type="OrthoDB" id="9804044at2"/>
<keyword evidence="4 6" id="KW-0998">Cell outer membrane</keyword>
<dbReference type="GO" id="GO:1990063">
    <property type="term" value="C:Bam protein complex"/>
    <property type="evidence" value="ECO:0007669"/>
    <property type="project" value="TreeGrafter"/>
</dbReference>
<evidence type="ECO:0000256" key="2">
    <source>
        <dbReference type="ARBA" id="ARBA00023136"/>
    </source>
</evidence>
<dbReference type="HAMAP" id="MF_00922">
    <property type="entry name" value="OM_assembly_BamD"/>
    <property type="match status" value="1"/>
</dbReference>
<dbReference type="STRING" id="1120955.SAMN03080610_01455"/>
<accession>A0A1G5N3H3</accession>
<comment type="subcellular location">
    <subcellularLocation>
        <location evidence="6">Cell outer membrane</location>
    </subcellularLocation>
</comment>
<dbReference type="Proteomes" id="UP000199347">
    <property type="component" value="Unassembled WGS sequence"/>
</dbReference>
<dbReference type="GO" id="GO:0051205">
    <property type="term" value="P:protein insertion into membrane"/>
    <property type="evidence" value="ECO:0007669"/>
    <property type="project" value="UniProtKB-UniRule"/>
</dbReference>
<sequence precursor="true">MTFSDATKPGLRIVAASLLIASIGASLGACSNFGDRTKILEEEPTIPADVLYNEGLAAMKEGETTKAKEKFAEIDKQHPYSDYARRSMILSAYLNYKRGNYTDAVTEAKRFVTLFPASDDAAYAQYIIAESYYRQIPDVTRDQEMTQRAILAYGQILSKYPDSEYADDARRKIEVGRDQLAGKEMQTGRYYQERGEYLAAVNRFKSVVEAYQTTRHVEEALHRLVECYLALGLVDQAQTAAAVLGHNFPDSPWYKDSYRLLAGKGVEPSESKGSWISRAFRSGQAS</sequence>
<dbReference type="PANTHER" id="PTHR37423">
    <property type="entry name" value="SOLUBLE LYTIC MUREIN TRANSGLYCOSYLASE-RELATED"/>
    <property type="match status" value="1"/>
</dbReference>
<comment type="similarity">
    <text evidence="6">Belongs to the BamD family.</text>
</comment>
<comment type="subunit">
    <text evidence="6">Part of the Bam complex.</text>
</comment>
<evidence type="ECO:0000256" key="1">
    <source>
        <dbReference type="ARBA" id="ARBA00022729"/>
    </source>
</evidence>
<keyword evidence="2 6" id="KW-0472">Membrane</keyword>
<dbReference type="InterPro" id="IPR011990">
    <property type="entry name" value="TPR-like_helical_dom_sf"/>
</dbReference>
<evidence type="ECO:0000256" key="6">
    <source>
        <dbReference type="HAMAP-Rule" id="MF_00922"/>
    </source>
</evidence>
<dbReference type="RefSeq" id="WP_092811032.1">
    <property type="nucleotide sequence ID" value="NZ_FMVW01000002.1"/>
</dbReference>
<organism evidence="8 9">
    <name type="scientific">Afifella marina DSM 2698</name>
    <dbReference type="NCBI Taxonomy" id="1120955"/>
    <lineage>
        <taxon>Bacteria</taxon>
        <taxon>Pseudomonadati</taxon>
        <taxon>Pseudomonadota</taxon>
        <taxon>Alphaproteobacteria</taxon>
        <taxon>Hyphomicrobiales</taxon>
        <taxon>Afifellaceae</taxon>
        <taxon>Afifella</taxon>
    </lineage>
</organism>
<dbReference type="PANTHER" id="PTHR37423:SF1">
    <property type="entry name" value="OUTER MEMBRANE PROTEIN ASSEMBLY FACTOR BAMD"/>
    <property type="match status" value="1"/>
</dbReference>
<feature type="domain" description="Outer membrane lipoprotein BamD-like" evidence="7">
    <location>
        <begin position="47"/>
        <end position="241"/>
    </location>
</feature>
<dbReference type="NCBIfam" id="TIGR03302">
    <property type="entry name" value="OM_YfiO"/>
    <property type="match status" value="1"/>
</dbReference>
<dbReference type="EMBL" id="FMVW01000002">
    <property type="protein sequence ID" value="SCZ31987.1"/>
    <property type="molecule type" value="Genomic_DNA"/>
</dbReference>
<dbReference type="Pfam" id="PF13525">
    <property type="entry name" value="YfiO"/>
    <property type="match status" value="1"/>
</dbReference>
<dbReference type="Gene3D" id="1.25.40.10">
    <property type="entry name" value="Tetratricopeptide repeat domain"/>
    <property type="match status" value="1"/>
</dbReference>
<evidence type="ECO:0000256" key="3">
    <source>
        <dbReference type="ARBA" id="ARBA00023139"/>
    </source>
</evidence>
<evidence type="ECO:0000256" key="4">
    <source>
        <dbReference type="ARBA" id="ARBA00023237"/>
    </source>
</evidence>
<gene>
    <name evidence="6" type="primary">bamD</name>
    <name evidence="8" type="ORF">SAMN03080610_01455</name>
</gene>